<dbReference type="RefSeq" id="WP_048874799.1">
    <property type="nucleotide sequence ID" value="NZ_CP011126.1"/>
</dbReference>
<proteinExistence type="predicted"/>
<reference evidence="1 2" key="1">
    <citation type="journal article" date="2015" name="Genome Biol. Evol.">
        <title>Distinctive Genome Reduction Rates Revealed by Genomic Analyses of Two Coxiella-Like Endosymbionts in Ticks.</title>
        <authorList>
            <person name="Gottlieb Y."/>
            <person name="Lalzar I."/>
            <person name="Klasson L."/>
        </authorList>
    </citation>
    <scope>NUCLEOTIDE SEQUENCE [LARGE SCALE GENOMIC DNA]</scope>
    <source>
        <strain evidence="1 2">CRt</strain>
    </source>
</reference>
<evidence type="ECO:0000313" key="1">
    <source>
        <dbReference type="EMBL" id="AKQ33188.1"/>
    </source>
</evidence>
<sequence>MLFKALNILQKTALANYIFIDGCQHLYITTYMAKSLGYKIKEENQPLENENEKITSTTVAFLLEHRTPEEVIELKCTKLKNTQRSRIV</sequence>
<protein>
    <submittedName>
        <fullName evidence="1">Uncharacterized protein</fullName>
    </submittedName>
</protein>
<accession>A0ABN4HUU6</accession>
<keyword evidence="2" id="KW-1185">Reference proteome</keyword>
<dbReference type="Proteomes" id="UP000063965">
    <property type="component" value="Chromosome"/>
</dbReference>
<gene>
    <name evidence="1" type="ORF">CleRT_01200</name>
</gene>
<dbReference type="EMBL" id="CP011126">
    <property type="protein sequence ID" value="AKQ33188.1"/>
    <property type="molecule type" value="Genomic_DNA"/>
</dbReference>
<evidence type="ECO:0000313" key="2">
    <source>
        <dbReference type="Proteomes" id="UP000063965"/>
    </source>
</evidence>
<organism evidence="1 2">
    <name type="scientific">Candidatus Coxiella mudrowiae</name>
    <dbReference type="NCBI Taxonomy" id="2054173"/>
    <lineage>
        <taxon>Bacteria</taxon>
        <taxon>Pseudomonadati</taxon>
        <taxon>Pseudomonadota</taxon>
        <taxon>Gammaproteobacteria</taxon>
        <taxon>Legionellales</taxon>
        <taxon>Coxiellaceae</taxon>
        <taxon>Coxiella</taxon>
    </lineage>
</organism>
<name>A0ABN4HUU6_9COXI</name>